<organism evidence="2 3">
    <name type="scientific">Solirubrobacter ginsenosidimutans</name>
    <dbReference type="NCBI Taxonomy" id="490573"/>
    <lineage>
        <taxon>Bacteria</taxon>
        <taxon>Bacillati</taxon>
        <taxon>Actinomycetota</taxon>
        <taxon>Thermoleophilia</taxon>
        <taxon>Solirubrobacterales</taxon>
        <taxon>Solirubrobacteraceae</taxon>
        <taxon>Solirubrobacter</taxon>
    </lineage>
</organism>
<feature type="domain" description="Thioredoxin" evidence="1">
    <location>
        <begin position="44"/>
        <end position="192"/>
    </location>
</feature>
<dbReference type="CDD" id="cd02966">
    <property type="entry name" value="TlpA_like_family"/>
    <property type="match status" value="1"/>
</dbReference>
<dbReference type="PROSITE" id="PS51352">
    <property type="entry name" value="THIOREDOXIN_2"/>
    <property type="match status" value="1"/>
</dbReference>
<dbReference type="Proteomes" id="UP001149140">
    <property type="component" value="Unassembled WGS sequence"/>
</dbReference>
<keyword evidence="3" id="KW-1185">Reference proteome</keyword>
<dbReference type="GO" id="GO:0016491">
    <property type="term" value="F:oxidoreductase activity"/>
    <property type="evidence" value="ECO:0007669"/>
    <property type="project" value="InterPro"/>
</dbReference>
<dbReference type="Gene3D" id="3.40.30.10">
    <property type="entry name" value="Glutaredoxin"/>
    <property type="match status" value="1"/>
</dbReference>
<reference evidence="2" key="1">
    <citation type="submission" date="2022-10" db="EMBL/GenBank/DDBJ databases">
        <title>The WGS of Solirubrobacter ginsenosidimutans DSM 21036.</title>
        <authorList>
            <person name="Jiang Z."/>
        </authorList>
    </citation>
    <scope>NUCLEOTIDE SEQUENCE</scope>
    <source>
        <strain evidence="2">DSM 21036</strain>
    </source>
</reference>
<dbReference type="RefSeq" id="WP_270045487.1">
    <property type="nucleotide sequence ID" value="NZ_JAPDOD010000061.1"/>
</dbReference>
<dbReference type="InterPro" id="IPR013766">
    <property type="entry name" value="Thioredoxin_domain"/>
</dbReference>
<gene>
    <name evidence="2" type="ORF">OM076_38550</name>
</gene>
<protein>
    <submittedName>
        <fullName evidence="2">Redoxin family protein</fullName>
    </submittedName>
</protein>
<dbReference type="SUPFAM" id="SSF52833">
    <property type="entry name" value="Thioredoxin-like"/>
    <property type="match status" value="1"/>
</dbReference>
<name>A0A9X3S404_9ACTN</name>
<dbReference type="PANTHER" id="PTHR42852">
    <property type="entry name" value="THIOL:DISULFIDE INTERCHANGE PROTEIN DSBE"/>
    <property type="match status" value="1"/>
</dbReference>
<sequence>MRRVLYILAPIALVAIVVIGLTQTGGSGNLGDGTKFDLNGAKKTLETAPAPLNGLYSQANTLIGGGESAFDQQIAQLKGTPVIVNKWASWCGPCQAEFPVFQEAALTHGKNIAFLGLNSGDKDKAALKFLKTRPLPFPSYTDGDSKIATKRAIAAGFPMTEFIDRNGKSAYTHTGPYTSEDQLNKDIERYLQ</sequence>
<evidence type="ECO:0000313" key="3">
    <source>
        <dbReference type="Proteomes" id="UP001149140"/>
    </source>
</evidence>
<proteinExistence type="predicted"/>
<evidence type="ECO:0000313" key="2">
    <source>
        <dbReference type="EMBL" id="MDA0166230.1"/>
    </source>
</evidence>
<dbReference type="EMBL" id="JAPDOD010000061">
    <property type="protein sequence ID" value="MDA0166230.1"/>
    <property type="molecule type" value="Genomic_DNA"/>
</dbReference>
<comment type="caution">
    <text evidence="2">The sequence shown here is derived from an EMBL/GenBank/DDBJ whole genome shotgun (WGS) entry which is preliminary data.</text>
</comment>
<dbReference type="PANTHER" id="PTHR42852:SF13">
    <property type="entry name" value="PROTEIN DIPZ"/>
    <property type="match status" value="1"/>
</dbReference>
<dbReference type="InterPro" id="IPR050553">
    <property type="entry name" value="Thioredoxin_ResA/DsbE_sf"/>
</dbReference>
<accession>A0A9X3S404</accession>
<dbReference type="AlphaFoldDB" id="A0A9X3S404"/>
<evidence type="ECO:0000259" key="1">
    <source>
        <dbReference type="PROSITE" id="PS51352"/>
    </source>
</evidence>
<dbReference type="Pfam" id="PF08534">
    <property type="entry name" value="Redoxin"/>
    <property type="match status" value="1"/>
</dbReference>
<dbReference type="InterPro" id="IPR036249">
    <property type="entry name" value="Thioredoxin-like_sf"/>
</dbReference>
<dbReference type="InterPro" id="IPR013740">
    <property type="entry name" value="Redoxin"/>
</dbReference>